<reference evidence="36" key="1">
    <citation type="submission" date="2025-08" db="UniProtKB">
        <authorList>
            <consortium name="RefSeq"/>
        </authorList>
    </citation>
    <scope>IDENTIFICATION</scope>
</reference>
<feature type="coiled-coil region" evidence="29">
    <location>
        <begin position="1955"/>
        <end position="1986"/>
    </location>
</feature>
<keyword evidence="7" id="KW-0677">Repeat</keyword>
<keyword evidence="12" id="KW-0325">Glycoprotein</keyword>
<evidence type="ECO:0000256" key="19">
    <source>
        <dbReference type="ARBA" id="ARBA00076878"/>
    </source>
</evidence>
<dbReference type="RefSeq" id="XP_033789904.1">
    <property type="nucleotide sequence ID" value="XM_033934013.1"/>
</dbReference>
<dbReference type="InterPro" id="IPR000742">
    <property type="entry name" value="EGF"/>
</dbReference>
<dbReference type="GO" id="GO:0005201">
    <property type="term" value="F:extracellular matrix structural constituent"/>
    <property type="evidence" value="ECO:0007669"/>
    <property type="project" value="TreeGrafter"/>
</dbReference>
<feature type="disulfide bond" evidence="28">
    <location>
        <begin position="1045"/>
        <end position="1062"/>
    </location>
</feature>
<evidence type="ECO:0000259" key="31">
    <source>
        <dbReference type="PROSITE" id="PS50025"/>
    </source>
</evidence>
<evidence type="ECO:0000256" key="1">
    <source>
        <dbReference type="ARBA" id="ARBA00002418"/>
    </source>
</evidence>
<feature type="disulfide bond" evidence="28">
    <location>
        <begin position="1119"/>
        <end position="1128"/>
    </location>
</feature>
<feature type="disulfide bond" evidence="28">
    <location>
        <begin position="1043"/>
        <end position="1055"/>
    </location>
</feature>
<dbReference type="FunFam" id="2.10.25.10:FF:000242">
    <property type="entry name" value="Laminin subunit alpha 1"/>
    <property type="match status" value="1"/>
</dbReference>
<dbReference type="GO" id="GO:0009887">
    <property type="term" value="P:animal organ morphogenesis"/>
    <property type="evidence" value="ECO:0007669"/>
    <property type="project" value="TreeGrafter"/>
</dbReference>
<evidence type="ECO:0000256" key="11">
    <source>
        <dbReference type="ARBA" id="ARBA00023157"/>
    </source>
</evidence>
<dbReference type="FunFam" id="2.10.25.10:FF:000065">
    <property type="entry name" value="Laminin subunit beta 1"/>
    <property type="match status" value="1"/>
</dbReference>
<evidence type="ECO:0000256" key="24">
    <source>
        <dbReference type="ARBA" id="ARBA00082020"/>
    </source>
</evidence>
<feature type="disulfide bond" evidence="28">
    <location>
        <begin position="1064"/>
        <end position="1073"/>
    </location>
</feature>
<evidence type="ECO:0000256" key="23">
    <source>
        <dbReference type="ARBA" id="ARBA00081478"/>
    </source>
</evidence>
<dbReference type="GO" id="GO:0007155">
    <property type="term" value="P:cell adhesion"/>
    <property type="evidence" value="ECO:0007669"/>
    <property type="project" value="UniProtKB-KW"/>
</dbReference>
<dbReference type="GeneID" id="117355453"/>
<evidence type="ECO:0000256" key="13">
    <source>
        <dbReference type="ARBA" id="ARBA00023292"/>
    </source>
</evidence>
<evidence type="ECO:0000256" key="29">
    <source>
        <dbReference type="SAM" id="Coils"/>
    </source>
</evidence>
<dbReference type="FunFam" id="2.170.300.10:FF:000008">
    <property type="entry name" value="Laminin subunit alpha 2"/>
    <property type="match status" value="1"/>
</dbReference>
<evidence type="ECO:0000256" key="25">
    <source>
        <dbReference type="ARBA" id="ARBA00082217"/>
    </source>
</evidence>
<feature type="disulfide bond" evidence="28">
    <location>
        <begin position="1529"/>
        <end position="1538"/>
    </location>
</feature>
<feature type="disulfide bond" evidence="28">
    <location>
        <begin position="872"/>
        <end position="881"/>
    </location>
</feature>
<keyword evidence="8" id="KW-0084">Basement membrane</keyword>
<dbReference type="CDD" id="cd00110">
    <property type="entry name" value="LamG"/>
    <property type="match status" value="5"/>
</dbReference>
<feature type="disulfide bond" evidence="28">
    <location>
        <begin position="818"/>
        <end position="827"/>
    </location>
</feature>
<feature type="domain" description="Laminin G" evidence="31">
    <location>
        <begin position="2921"/>
        <end position="3101"/>
    </location>
</feature>
<keyword evidence="13 28" id="KW-0424">Laminin EGF-like domain</keyword>
<feature type="domain" description="Laminin EGF-like" evidence="32">
    <location>
        <begin position="848"/>
        <end position="900"/>
    </location>
</feature>
<dbReference type="SMART" id="SM00136">
    <property type="entry name" value="LamNT"/>
    <property type="match status" value="1"/>
</dbReference>
<evidence type="ECO:0000259" key="32">
    <source>
        <dbReference type="PROSITE" id="PS50027"/>
    </source>
</evidence>
<dbReference type="FunFam" id="2.10.25.10:FF:000074">
    <property type="entry name" value="Laminin subunit alpha"/>
    <property type="match status" value="1"/>
</dbReference>
<feature type="domain" description="Laminin G" evidence="31">
    <location>
        <begin position="2312"/>
        <end position="2488"/>
    </location>
</feature>
<protein>
    <recommendedName>
        <fullName evidence="16">Laminin subunit alpha-1</fullName>
    </recommendedName>
    <alternativeName>
        <fullName evidence="24">Laminin A chain</fullName>
    </alternativeName>
    <alternativeName>
        <fullName evidence="21">Laminin M chain</fullName>
    </alternativeName>
    <alternativeName>
        <fullName evidence="17">Laminin subunit alpha-2</fullName>
    </alternativeName>
    <alternativeName>
        <fullName evidence="20">Laminin-1 subunit alpha</fullName>
    </alternativeName>
    <alternativeName>
        <fullName evidence="23">Laminin-12 subunit alpha</fullName>
    </alternativeName>
    <alternativeName>
        <fullName evidence="25">Laminin-2 subunit alpha</fullName>
    </alternativeName>
    <alternativeName>
        <fullName evidence="22">Laminin-3 subunit alpha</fullName>
    </alternativeName>
    <alternativeName>
        <fullName evidence="26">Laminin-4 subunit alpha</fullName>
    </alternativeName>
    <alternativeName>
        <fullName evidence="19">Merosin heavy chain</fullName>
    </alternativeName>
    <alternativeName>
        <fullName evidence="18">S-laminin subunit alpha</fullName>
    </alternativeName>
</protein>
<feature type="disulfide bond" evidence="28">
    <location>
        <begin position="1510"/>
        <end position="1527"/>
    </location>
</feature>
<dbReference type="InterPro" id="IPR010307">
    <property type="entry name" value="Laminin_dom_II"/>
</dbReference>
<feature type="signal peptide" evidence="30">
    <location>
        <begin position="1"/>
        <end position="20"/>
    </location>
</feature>
<dbReference type="FunFam" id="2.60.120.200:FF:000127">
    <property type="entry name" value="Laminin subunit alpha 1"/>
    <property type="match status" value="1"/>
</dbReference>
<feature type="disulfide bond" evidence="28">
    <location>
        <begin position="759"/>
        <end position="768"/>
    </location>
</feature>
<evidence type="ECO:0000256" key="28">
    <source>
        <dbReference type="PROSITE-ProRule" id="PRU00460"/>
    </source>
</evidence>
<evidence type="ECO:0000259" key="33">
    <source>
        <dbReference type="PROSITE" id="PS51115"/>
    </source>
</evidence>
<sequence length="3106" mass="341457">MLLPRALLLLLLFLGAPVTGQLRGLFPAILNLASNAHITTNATCGERGREMFCKLVEHVPGQPILHSQCQICDQNSVKPEEQHPISNAIDGTNNWWQSPSIQNGREYHSVTITLDLKQVFQVAYIIIKSAISPRPGNWILERSVDGIKFSPWQYYAISDTECLIHYNITPRLGPPTYKRDSEVICTSYYSRLNPLENGEIHTSLINGRPSADDPSSALLEFTSARYIRLRLQRIRTLHADLMTLSHRDPKDVDPIVTRRYFYSLKDISVGGMCICYGHAQSCPWDETTMKLQCQCEHNTCGESCNECCPGYHQTPWRPGTISSGNKCEKCNCHNKADDCYYNQTIADHHMSLNIQDQFIGGGVCINCTQHTTGINCETCTEGYYRPHKISPYEDNPCLPCDCDPFGSLSLICVRDDKQANQKLGVLPGQCQCKEEYTGEKCDSCQFGYRGYPYCTQCNCSLAGSINDDPCVDPCFCRENVEGENCDHCKPGFYNLQERNPQGCTECFCFGVSGVCDSLFWHRSQVSDNNGWLITDQYGATRIQPHYDLDQNSINNTEARKDLKSTYYWTAPNAYLGNKLTAFGGYLNYTVSYDISVESADSELVSNVDVIIQGNGHVLSTRSEGLLLQPYEEHTNEVKLVPESFIDFSNKRAIDRDKLMIVLANINSLQIRASYNVAQRAVYRLHSVTLDVASPNVIDLLPAVEVENCECPKGYAGISCESCMSGYYRVDGILFGGICEPCKCNGHAVECDIYGTCFDCQHNTTGAHCDQCVLGFYGTPSQGTAEDCQACACPLSVPSNNFSPTCHLDKEGEVICDQCPPGYAGSRCERCANGYYGNPTVPGGSCIPCDCNGNANQLESGYCNATTGECLKCIQNTTGSHCERCAKGYYGDAVIAKNCSACGCHVHSSLLSICHHETGLCECRPNVIGQRCDQCLSGYYGLNTGLGCLSCNCNKSGSVSERCSDDGQCPCAPGVAGEKCDRCAYGFYSFQNGGCTPCDCAHTHNNCDPDSGQCICPPHTLGPKCELCETNYWGHDDELGCEVCNCSTVGSVSPQCDVATGQCQCKREFGGEVCDRCTYGFRNYPNCVSCDCDVNGTKPEWCDEKQGVCSCGDDTGICACKENVVGIQCRECRTGTFALRADNDLGCSPCFCFGLTQFCAELEGHVRIPVNLTPDHSVLHVVSQSNLTGTTEGVFSQFPDFVLDVTTVQHHLDREPYYWRLPVQFQGDKLMAYGGKLKYVVAFYASNGSGASDLEPQILMKGGHFNKLMIYRDILSPGNGIRSEAEIEMREHSWKYFNTRSDQSVSHSDFMSVLSNIEYILIKASYGQGLVQSRISNISLEIGVEAEEMHSGREAAHYVEMCDCPSGYAGFSCQECAVGYYREYLPELNAKRPHPLIAPCVPCQCNNHSENCDPETGKCQNCQDNTGGDNCNVCASGYYGKVTGSISDCSLCACPKANTKSFSPTCVLEGDSDFRCDACLSGYEGQYCERCSLGYYGNPSEPGGSCSPCECNPSGSVDILCDRISGHCVCKRGVTGHLCDMCQPRHLLLEKECISCDDDCTGVLLNDLENLTTAIPALNFTGVMMKPYGILLELENITKHMKESLFSEEHSSDTLENREEQLRNFSRSTDHVQEEVARAFASGQQLNSATKTALNKIQELIAYIVKTQATIKVLAGMAISLNESLGADFQLSNDTLQDLHEELSAILQVMRARDFLKHQQNASIELKAAEKLLLRAQKECEKPQQNLNKLKENIHTLLEDHRTKLQEAKELVNEARTASDETIQLLALILRNLAELNEKKHIVFESKDLSVTLTEEGLRLVTEAARLTEDTLNVTSSLEAHRDELILWNGKIRHHVDNLVMQMAKRGALDLVYRAEDHTAKLQSLARALDSALLDVRNVSLNATAAIHAPSTIQSLIEQAESLGEESKWTGEATLELVFKSDGSLDSIGKKALKLNIELLKDARNLSRKAEDLLSDLNELKERERKTQDGANKISKQLSNQLLALRSLPNDTGENLLLAKELAVSANTSALYALNHLMNFSQTLMSKSSALSKVNDTLLKTSELLIDSSKAAVSAEKKVKEVETQANLLLNRLKPLKMLEENLSRNLSEIKELISQARKQAASIKVAVSADRDCVRAYRPQISSTNYNTLTLNVKTSEPDNLLFYLGSSTSSDFMAIEMRRGKVSFLWDLGSGSTRLDYPDFQINNNKWHRIHATRYGKTGTLSIQEVSSSQMPLIKTTKSMGTSTVLDVNISTRVFIGGLGGQVKKSPAVKVTHFKGCMAEASLNGKSIGLWNYAEREGKCGGCFGSPEDEDASFTFDGSGYSVVEKTLRSTVTQIVMLFSTFSPNGLLLYLASNGTSDFLSLELVDGRVRLTVDLGSGPLSLTTEKRYNNGTWYKIAFQRNKKQGLLSVMDAYNSNSKETKQGESPGMASDLNRFDKDPIYIGGLPRSRSVRKALSSRSYVGCIKNVEIARSNFDLLRNSYGVRKGCKLEPIRSITILSDGYIELLPKALSPETEMMVTFATKNHTGIILAGLSKGLVKRSRRQTHVPFFSVMLIDGHIEVQVNPGDGASTKRLSIKPTAATYHDGEEHSVILTRSKRVITVQVDDGDPTEVRLGGPLAETSPMNVSSLYIGGIPSGEGITVFRTQKSFYGCIRNVIFNQELLDFTTALKYEQVDMENCLLSEKPKPAALFEEADPHPAPQLSPAPARVTIDKNIHTTTSARAAAVAKVQCAAEEKPGHVTGAHQFGLTRSSHLVLPFDQTNVKKKLSVQLNLRTYASSGLIYYMAHQNQMDYAALQLHEGRLYFLFDLGKGKAVTVHPTAISDGKWHTIKTEYVRKKGTILIDGKASSAVSVLGNSNTLDVEGKLYLGGLPLDYTAKHIGNVTHSIPACISSVKINSKLLDKVSPLSIHAVNKCYTAAQEGTFFDGTGFAALVKEGYKVRSDVNITFEFRTTAMNGVLLGISSAKVDAIGLEIVNNKVMFHVNNGAGRITVSSVPSGSRILCDGKWHKLEVNKSKHHIALTVDGNTVQAVNPHAQSTSADTNNPIYVGGYPADVKQNCLNSHISFRGCMRNLMLIKSQQTDAYDLSRAFVLHGVFPHSCPGKED</sequence>
<dbReference type="Pfam" id="PF06008">
    <property type="entry name" value="Laminin_I"/>
    <property type="match status" value="1"/>
</dbReference>
<dbReference type="InterPro" id="IPR002049">
    <property type="entry name" value="LE_dom"/>
</dbReference>
<comment type="caution">
    <text evidence="28">Lacks conserved residue(s) required for the propagation of feature annotation.</text>
</comment>
<dbReference type="GO" id="GO:0043256">
    <property type="term" value="C:laminin complex"/>
    <property type="evidence" value="ECO:0007669"/>
    <property type="project" value="UniProtKB-ARBA"/>
</dbReference>
<feature type="disulfide bond" evidence="28">
    <location>
        <begin position="1508"/>
        <end position="1520"/>
    </location>
</feature>
<feature type="disulfide bond" evidence="28">
    <location>
        <begin position="1015"/>
        <end position="1024"/>
    </location>
</feature>
<dbReference type="GO" id="GO:0005102">
    <property type="term" value="F:signaling receptor binding"/>
    <property type="evidence" value="ECO:0007669"/>
    <property type="project" value="InterPro"/>
</dbReference>
<evidence type="ECO:0000256" key="15">
    <source>
        <dbReference type="ARBA" id="ARBA00065595"/>
    </source>
</evidence>
<dbReference type="GO" id="GO:0030155">
    <property type="term" value="P:regulation of cell adhesion"/>
    <property type="evidence" value="ECO:0007669"/>
    <property type="project" value="InterPro"/>
</dbReference>
<dbReference type="GO" id="GO:0005576">
    <property type="term" value="C:extracellular region"/>
    <property type="evidence" value="ECO:0007669"/>
    <property type="project" value="UniProtKB-ARBA"/>
</dbReference>
<dbReference type="SMART" id="SM00282">
    <property type="entry name" value="LamG"/>
    <property type="match status" value="5"/>
</dbReference>
<evidence type="ECO:0000259" key="34">
    <source>
        <dbReference type="PROSITE" id="PS51117"/>
    </source>
</evidence>
<evidence type="ECO:0000256" key="16">
    <source>
        <dbReference type="ARBA" id="ARBA00072594"/>
    </source>
</evidence>
<dbReference type="InterPro" id="IPR056863">
    <property type="entry name" value="LMN_ATRN_NET-like_EGF"/>
</dbReference>
<dbReference type="FunFam" id="2.60.120.260:FF:000017">
    <property type="entry name" value="Laminin subunit alpha 2"/>
    <property type="match status" value="1"/>
</dbReference>
<keyword evidence="9" id="KW-0130">Cell adhesion</keyword>
<dbReference type="SMART" id="SM00180">
    <property type="entry name" value="EGF_Lam"/>
    <property type="match status" value="15"/>
</dbReference>
<keyword evidence="3" id="KW-0964">Secreted</keyword>
<keyword evidence="6 30" id="KW-0732">Signal</keyword>
<evidence type="ECO:0000256" key="10">
    <source>
        <dbReference type="ARBA" id="ARBA00023054"/>
    </source>
</evidence>
<dbReference type="PRINTS" id="PR00011">
    <property type="entry name" value="EGFLAMININ"/>
</dbReference>
<gene>
    <name evidence="36" type="primary">LAMA1</name>
</gene>
<dbReference type="FunFam" id="2.10.25.10:FF:000051">
    <property type="entry name" value="Laminin subunit alpha 4"/>
    <property type="match status" value="1"/>
</dbReference>
<dbReference type="PANTHER" id="PTHR10574">
    <property type="entry name" value="NETRIN/LAMININ-RELATED"/>
    <property type="match status" value="1"/>
</dbReference>
<keyword evidence="10 29" id="KW-0175">Coiled coil</keyword>
<keyword evidence="4" id="KW-0272">Extracellular matrix</keyword>
<dbReference type="FunCoup" id="A0A6P8Q118">
    <property type="interactions" value="961"/>
</dbReference>
<feature type="domain" description="Laminin EGF-like" evidence="32">
    <location>
        <begin position="950"/>
        <end position="996"/>
    </location>
</feature>
<evidence type="ECO:0000256" key="17">
    <source>
        <dbReference type="ARBA" id="ARBA00072595"/>
    </source>
</evidence>
<feature type="disulfide bond" evidence="28">
    <location>
        <begin position="884"/>
        <end position="898"/>
    </location>
</feature>
<keyword evidence="11 28" id="KW-1015">Disulfide bond</keyword>
<dbReference type="GO" id="GO:0045995">
    <property type="term" value="P:regulation of embryonic development"/>
    <property type="evidence" value="ECO:0007669"/>
    <property type="project" value="InterPro"/>
</dbReference>
<comment type="function">
    <text evidence="1">Binding to cells via a high affinity receptor, laminin is thought to mediate the attachment, migration and organization of cells into tissues during embryonic development by interacting with other extracellular matrix components.</text>
</comment>
<comment type="subunit">
    <text evidence="15">Laminin is a complex glycoprotein, consisting of three different polypeptide chains (alpha, beta, gamma), which are bound to each other by disulfide bonds into a cross-shaped molecule comprising one long and three short arms with globules at each end. Alpha-1 is a subunit of laminin-1 (laminin-111 or EHS laminin) and laminin-3 (laminin-121 or S-laminin).</text>
</comment>
<dbReference type="SUPFAM" id="SSF57196">
    <property type="entry name" value="EGF/Laminin"/>
    <property type="match status" value="14"/>
</dbReference>
<feature type="disulfide bond" evidence="28">
    <location>
        <begin position="901"/>
        <end position="913"/>
    </location>
</feature>
<feature type="disulfide bond" evidence="28">
    <location>
        <begin position="950"/>
        <end position="962"/>
    </location>
</feature>
<feature type="domain" description="Laminin EGF-like" evidence="32">
    <location>
        <begin position="790"/>
        <end position="847"/>
    </location>
</feature>
<feature type="domain" description="Laminin EGF-like" evidence="32">
    <location>
        <begin position="741"/>
        <end position="789"/>
    </location>
</feature>
<dbReference type="FunFam" id="2.10.25.10:FF:000315">
    <property type="entry name" value="Laminin subunit alpha 2"/>
    <property type="match status" value="1"/>
</dbReference>
<feature type="domain" description="Laminin N-terminal" evidence="34">
    <location>
        <begin position="21"/>
        <end position="272"/>
    </location>
</feature>
<dbReference type="FunFam" id="2.10.25.10:FF:000082">
    <property type="entry name" value="Laminin subunit alpha 1"/>
    <property type="match status" value="1"/>
</dbReference>
<dbReference type="Pfam" id="PF06009">
    <property type="entry name" value="Laminin_II"/>
    <property type="match status" value="1"/>
</dbReference>
<evidence type="ECO:0000256" key="7">
    <source>
        <dbReference type="ARBA" id="ARBA00022737"/>
    </source>
</evidence>
<feature type="domain" description="Laminin EGF-like" evidence="32">
    <location>
        <begin position="400"/>
        <end position="456"/>
    </location>
</feature>
<evidence type="ECO:0000256" key="18">
    <source>
        <dbReference type="ARBA" id="ARBA00075127"/>
    </source>
</evidence>
<feature type="disulfide bond" evidence="28">
    <location>
        <begin position="1421"/>
        <end position="1430"/>
    </location>
</feature>
<dbReference type="SMART" id="SM00181">
    <property type="entry name" value="EGF"/>
    <property type="match status" value="8"/>
</dbReference>
<name>A0A6P8Q118_GEOSA</name>
<evidence type="ECO:0000313" key="35">
    <source>
        <dbReference type="Proteomes" id="UP000515159"/>
    </source>
</evidence>
<dbReference type="Gene3D" id="2.10.25.10">
    <property type="entry name" value="Laminin"/>
    <property type="match status" value="11"/>
</dbReference>
<dbReference type="Gene3D" id="2.170.300.10">
    <property type="entry name" value="Tie2 ligand-binding domain superfamily"/>
    <property type="match status" value="3"/>
</dbReference>
<dbReference type="FunFam" id="2.10.25.10:FF:000454">
    <property type="entry name" value="Laminin subunit alpha 1"/>
    <property type="match status" value="1"/>
</dbReference>
<dbReference type="FunFam" id="2.10.25.10:FF:000069">
    <property type="entry name" value="Laminin subunit alpha 1"/>
    <property type="match status" value="1"/>
</dbReference>
<feature type="disulfide bond" evidence="28">
    <location>
        <begin position="970"/>
        <end position="979"/>
    </location>
</feature>
<feature type="domain" description="Laminin G" evidence="31">
    <location>
        <begin position="2493"/>
        <end position="2680"/>
    </location>
</feature>
<evidence type="ECO:0000256" key="26">
    <source>
        <dbReference type="ARBA" id="ARBA00083678"/>
    </source>
</evidence>
<feature type="domain" description="Laminin EGF-like" evidence="32">
    <location>
        <begin position="457"/>
        <end position="505"/>
    </location>
</feature>
<dbReference type="FunFam" id="2.60.120.200:FF:000098">
    <property type="entry name" value="Laminin subunit alpha 1"/>
    <property type="match status" value="1"/>
</dbReference>
<dbReference type="FunFam" id="2.60.120.200:FF:000119">
    <property type="entry name" value="Laminin subunit alpha 1"/>
    <property type="match status" value="1"/>
</dbReference>
<dbReference type="Pfam" id="PF24973">
    <property type="entry name" value="EGF_LMN_ATRN"/>
    <property type="match status" value="3"/>
</dbReference>
<dbReference type="Pfam" id="PF00054">
    <property type="entry name" value="Laminin_G_1"/>
    <property type="match status" value="4"/>
</dbReference>
<evidence type="ECO:0000256" key="14">
    <source>
        <dbReference type="ARBA" id="ARBA00064740"/>
    </source>
</evidence>
<dbReference type="FunFam" id="2.10.25.10:FF:000094">
    <property type="entry name" value="Laminin subunit alpha-2"/>
    <property type="match status" value="1"/>
</dbReference>
<proteinExistence type="predicted"/>
<evidence type="ECO:0000256" key="20">
    <source>
        <dbReference type="ARBA" id="ARBA00078827"/>
    </source>
</evidence>
<dbReference type="PROSITE" id="PS51115">
    <property type="entry name" value="LAMININ_IVA"/>
    <property type="match status" value="2"/>
</dbReference>
<feature type="disulfide bond" evidence="28">
    <location>
        <begin position="400"/>
        <end position="412"/>
    </location>
</feature>
<comment type="subcellular location">
    <subcellularLocation>
        <location evidence="2">Secreted</location>
        <location evidence="2">Extracellular space</location>
        <location evidence="2">Extracellular matrix</location>
        <location evidence="2">Basement membrane</location>
    </subcellularLocation>
</comment>
<feature type="domain" description="Laminin IV type A" evidence="33">
    <location>
        <begin position="526"/>
        <end position="707"/>
    </location>
</feature>
<evidence type="ECO:0000313" key="36">
    <source>
        <dbReference type="RefSeq" id="XP_033789904.1"/>
    </source>
</evidence>
<dbReference type="SUPFAM" id="SSF49899">
    <property type="entry name" value="Concanavalin A-like lectins/glucanases"/>
    <property type="match status" value="5"/>
</dbReference>
<feature type="disulfide bond" evidence="28">
    <location>
        <begin position="1089"/>
        <end position="1101"/>
    </location>
</feature>
<dbReference type="GO" id="GO:0043010">
    <property type="term" value="P:camera-type eye development"/>
    <property type="evidence" value="ECO:0007669"/>
    <property type="project" value="TreeGrafter"/>
</dbReference>
<dbReference type="PROSITE" id="PS50027">
    <property type="entry name" value="EGF_LAM_2"/>
    <property type="match status" value="12"/>
</dbReference>
<dbReference type="FunFam" id="2.10.25.10:FF:000189">
    <property type="entry name" value="Laminin subunit alpha 2"/>
    <property type="match status" value="1"/>
</dbReference>
<feature type="domain" description="Laminin IV type A" evidence="33">
    <location>
        <begin position="1176"/>
        <end position="1360"/>
    </location>
</feature>
<dbReference type="InterPro" id="IPR000034">
    <property type="entry name" value="Laminin_IV"/>
</dbReference>
<dbReference type="Gene3D" id="2.60.120.200">
    <property type="match status" value="5"/>
</dbReference>
<dbReference type="InterPro" id="IPR050440">
    <property type="entry name" value="Laminin/Netrin_ECM"/>
</dbReference>
<dbReference type="GO" id="GO:0030334">
    <property type="term" value="P:regulation of cell migration"/>
    <property type="evidence" value="ECO:0007669"/>
    <property type="project" value="InterPro"/>
</dbReference>
<dbReference type="InParanoid" id="A0A6P8Q118"/>
<dbReference type="FunFam" id="2.10.25.10:FF:000512">
    <property type="entry name" value="Laminin subunit alpha 1"/>
    <property type="match status" value="1"/>
</dbReference>
<dbReference type="FunFam" id="2.60.120.200:FF:000116">
    <property type="entry name" value="Laminin subunit alpha 1"/>
    <property type="match status" value="1"/>
</dbReference>
<evidence type="ECO:0000256" key="2">
    <source>
        <dbReference type="ARBA" id="ARBA00004302"/>
    </source>
</evidence>
<dbReference type="KEGG" id="gsh:117355453"/>
<keyword evidence="35" id="KW-1185">Reference proteome</keyword>
<feature type="domain" description="Laminin G" evidence="31">
    <location>
        <begin position="2124"/>
        <end position="2304"/>
    </location>
</feature>
<dbReference type="Pfam" id="PF00053">
    <property type="entry name" value="EGF_laminin"/>
    <property type="match status" value="13"/>
</dbReference>
<dbReference type="GO" id="GO:0009888">
    <property type="term" value="P:tissue development"/>
    <property type="evidence" value="ECO:0007669"/>
    <property type="project" value="TreeGrafter"/>
</dbReference>
<evidence type="ECO:0000256" key="12">
    <source>
        <dbReference type="ARBA" id="ARBA00023180"/>
    </source>
</evidence>
<feature type="coiled-coil region" evidence="29">
    <location>
        <begin position="2071"/>
        <end position="2119"/>
    </location>
</feature>
<dbReference type="Pfam" id="PF00055">
    <property type="entry name" value="Laminin_N"/>
    <property type="match status" value="1"/>
</dbReference>
<dbReference type="GO" id="GO:0007411">
    <property type="term" value="P:axon guidance"/>
    <property type="evidence" value="ECO:0007669"/>
    <property type="project" value="TreeGrafter"/>
</dbReference>
<evidence type="ECO:0000256" key="22">
    <source>
        <dbReference type="ARBA" id="ARBA00079116"/>
    </source>
</evidence>
<dbReference type="InterPro" id="IPR013320">
    <property type="entry name" value="ConA-like_dom_sf"/>
</dbReference>
<dbReference type="FunFam" id="2.10.25.10:FF:000188">
    <property type="entry name" value="Laminin subunit gamma 2"/>
    <property type="match status" value="1"/>
</dbReference>
<feature type="coiled-coil region" evidence="29">
    <location>
        <begin position="1718"/>
        <end position="1777"/>
    </location>
</feature>
<dbReference type="Pfam" id="PF00052">
    <property type="entry name" value="Laminin_B"/>
    <property type="match status" value="2"/>
</dbReference>
<feature type="domain" description="Laminin EGF-like" evidence="32">
    <location>
        <begin position="997"/>
        <end position="1042"/>
    </location>
</feature>
<comment type="subunit">
    <text evidence="14">Laminin is a complex glycoprotein, consisting of three different polypeptide chains (alpha, beta, gamma), which are bound to each other by disulfide bonds into a cross-shaped molecule comprising one long and three short arms with globules at each end. Alpha-2 is a subunit of laminin-2 (laminin-211 or merosin), laminin-4 (laminin-221 or S-merosin) and laminin-12 (laminin-213). Interacts with FBLN1, FBLN2 and NID2.</text>
</comment>
<organism evidence="35 36">
    <name type="scientific">Geotrypetes seraphini</name>
    <name type="common">Gaboon caecilian</name>
    <name type="synonym">Caecilia seraphini</name>
    <dbReference type="NCBI Taxonomy" id="260995"/>
    <lineage>
        <taxon>Eukaryota</taxon>
        <taxon>Metazoa</taxon>
        <taxon>Chordata</taxon>
        <taxon>Craniata</taxon>
        <taxon>Vertebrata</taxon>
        <taxon>Euteleostomi</taxon>
        <taxon>Amphibia</taxon>
        <taxon>Gymnophiona</taxon>
        <taxon>Geotrypetes</taxon>
    </lineage>
</organism>
<evidence type="ECO:0000256" key="27">
    <source>
        <dbReference type="PROSITE-ProRule" id="PRU00122"/>
    </source>
</evidence>
<dbReference type="FunFam" id="2.10.25.10:FF:000128">
    <property type="entry name" value="laminin subunit alpha-2 isoform X1"/>
    <property type="match status" value="2"/>
</dbReference>
<feature type="domain" description="Laminin G" evidence="31">
    <location>
        <begin position="2744"/>
        <end position="2916"/>
    </location>
</feature>
<evidence type="ECO:0000256" key="30">
    <source>
        <dbReference type="SAM" id="SignalP"/>
    </source>
</evidence>
<keyword evidence="5" id="KW-0597">Phosphoprotein</keyword>
<dbReference type="PROSITE" id="PS01248">
    <property type="entry name" value="EGF_LAM_1"/>
    <property type="match status" value="6"/>
</dbReference>
<feature type="disulfide bond" evidence="28">
    <location>
        <begin position="432"/>
        <end position="441"/>
    </location>
</feature>
<feature type="disulfide bond" evidence="27">
    <location>
        <begin position="2653"/>
        <end position="2680"/>
    </location>
</feature>
<evidence type="ECO:0000256" key="9">
    <source>
        <dbReference type="ARBA" id="ARBA00022889"/>
    </source>
</evidence>
<dbReference type="InterPro" id="IPR009254">
    <property type="entry name" value="Laminin_aI"/>
</dbReference>
<dbReference type="FunFam" id="2.170.300.10:FF:000026">
    <property type="entry name" value="laminin subunit alpha-2 isoform X2"/>
    <property type="match status" value="1"/>
</dbReference>
<dbReference type="InterPro" id="IPR008979">
    <property type="entry name" value="Galactose-bd-like_sf"/>
</dbReference>
<dbReference type="SUPFAM" id="SSF49785">
    <property type="entry name" value="Galactose-binding domain-like"/>
    <property type="match status" value="1"/>
</dbReference>
<evidence type="ECO:0000256" key="21">
    <source>
        <dbReference type="ARBA" id="ARBA00079076"/>
    </source>
</evidence>
<feature type="disulfide bond" evidence="28">
    <location>
        <begin position="922"/>
        <end position="931"/>
    </location>
</feature>
<dbReference type="InterPro" id="IPR008211">
    <property type="entry name" value="Laminin_N"/>
</dbReference>
<dbReference type="SMART" id="SM00281">
    <property type="entry name" value="LamB"/>
    <property type="match status" value="2"/>
</dbReference>
<evidence type="ECO:0000256" key="6">
    <source>
        <dbReference type="ARBA" id="ARBA00022729"/>
    </source>
</evidence>
<dbReference type="PANTHER" id="PTHR10574:SF409">
    <property type="entry name" value="LAMININ SUBUNIT ALPHA-1"/>
    <property type="match status" value="1"/>
</dbReference>
<feature type="domain" description="Laminin EGF-like" evidence="32">
    <location>
        <begin position="1402"/>
        <end position="1450"/>
    </location>
</feature>
<evidence type="ECO:0000256" key="5">
    <source>
        <dbReference type="ARBA" id="ARBA00022553"/>
    </source>
</evidence>
<dbReference type="PROSITE" id="PS51117">
    <property type="entry name" value="LAMININ_NTER"/>
    <property type="match status" value="1"/>
</dbReference>
<dbReference type="CTD" id="284217"/>
<dbReference type="Gene3D" id="2.60.120.260">
    <property type="entry name" value="Galactose-binding domain-like"/>
    <property type="match status" value="1"/>
</dbReference>
<evidence type="ECO:0000256" key="3">
    <source>
        <dbReference type="ARBA" id="ARBA00022525"/>
    </source>
</evidence>
<dbReference type="CDD" id="cd00055">
    <property type="entry name" value="EGF_Lam"/>
    <property type="match status" value="14"/>
</dbReference>
<feature type="disulfide bond" evidence="28">
    <location>
        <begin position="476"/>
        <end position="485"/>
    </location>
</feature>
<dbReference type="Proteomes" id="UP000515159">
    <property type="component" value="Chromosome 2"/>
</dbReference>
<feature type="chain" id="PRO_5027923836" description="Laminin subunit alpha-1" evidence="30">
    <location>
        <begin position="21"/>
        <end position="3106"/>
    </location>
</feature>
<evidence type="ECO:0000256" key="4">
    <source>
        <dbReference type="ARBA" id="ARBA00022530"/>
    </source>
</evidence>
<feature type="domain" description="Laminin EGF-like" evidence="32">
    <location>
        <begin position="1508"/>
        <end position="1554"/>
    </location>
</feature>
<dbReference type="OrthoDB" id="10011303at2759"/>
<feature type="disulfide bond" evidence="28">
    <location>
        <begin position="903"/>
        <end position="920"/>
    </location>
</feature>
<dbReference type="PROSITE" id="PS50025">
    <property type="entry name" value="LAM_G_DOMAIN"/>
    <property type="match status" value="5"/>
</dbReference>
<feature type="domain" description="Laminin EGF-like" evidence="32">
    <location>
        <begin position="1089"/>
        <end position="1148"/>
    </location>
</feature>
<dbReference type="GO" id="GO:0048514">
    <property type="term" value="P:blood vessel morphogenesis"/>
    <property type="evidence" value="ECO:0007669"/>
    <property type="project" value="TreeGrafter"/>
</dbReference>
<dbReference type="InterPro" id="IPR001791">
    <property type="entry name" value="Laminin_G"/>
</dbReference>
<evidence type="ECO:0000256" key="8">
    <source>
        <dbReference type="ARBA" id="ARBA00022869"/>
    </source>
</evidence>
<dbReference type="Pfam" id="PF02210">
    <property type="entry name" value="Laminin_G_2"/>
    <property type="match status" value="1"/>
</dbReference>
<feature type="domain" description="Laminin EGF-like" evidence="32">
    <location>
        <begin position="901"/>
        <end position="949"/>
    </location>
</feature>
<feature type="domain" description="Laminin EGF-like" evidence="32">
    <location>
        <begin position="1043"/>
        <end position="1088"/>
    </location>
</feature>
<accession>A0A6P8Q118</accession>